<dbReference type="RefSeq" id="WP_044191108.1">
    <property type="nucleotide sequence ID" value="NZ_JMCB01000008.1"/>
</dbReference>
<dbReference type="EMBL" id="JMCB01000008">
    <property type="protein sequence ID" value="KFE67115.1"/>
    <property type="molecule type" value="Genomic_DNA"/>
</dbReference>
<sequence length="149" mass="14832">MKANRLFIACVAALSLVACGGGTELTAVLSGAAEKPSAVTTTGSGSTDVTVDGKKIEVTGSFKDLSGNATAAHIHGPADASSTAGVFCNLTVPAAASGSITTDKNAGSCGAIELTEAQVADFEAGKYYINIHTAANANGEIRGQLIKKE</sequence>
<evidence type="ECO:0000313" key="3">
    <source>
        <dbReference type="EMBL" id="KFE67115.1"/>
    </source>
</evidence>
<dbReference type="InterPro" id="IPR010895">
    <property type="entry name" value="CHRD"/>
</dbReference>
<evidence type="ECO:0000313" key="4">
    <source>
        <dbReference type="Proteomes" id="UP000028725"/>
    </source>
</evidence>
<comment type="caution">
    <text evidence="3">The sequence shown here is derived from an EMBL/GenBank/DDBJ whole genome shotgun (WGS) entry which is preliminary data.</text>
</comment>
<feature type="domain" description="CHRD" evidence="2">
    <location>
        <begin position="21"/>
        <end position="149"/>
    </location>
</feature>
<protein>
    <recommendedName>
        <fullName evidence="2">CHRD domain-containing protein</fullName>
    </recommendedName>
</protein>
<dbReference type="STRING" id="394096.DB31_8468"/>
<reference evidence="3 4" key="1">
    <citation type="submission" date="2014-04" db="EMBL/GenBank/DDBJ databases">
        <title>Genome assembly of Hyalangium minutum DSM 14724.</title>
        <authorList>
            <person name="Sharma G."/>
            <person name="Subramanian S."/>
        </authorList>
    </citation>
    <scope>NUCLEOTIDE SEQUENCE [LARGE SCALE GENOMIC DNA]</scope>
    <source>
        <strain evidence="3 4">DSM 14724</strain>
    </source>
</reference>
<gene>
    <name evidence="3" type="ORF">DB31_8468</name>
</gene>
<feature type="chain" id="PRO_5001799860" description="CHRD domain-containing protein" evidence="1">
    <location>
        <begin position="21"/>
        <end position="149"/>
    </location>
</feature>
<accession>A0A085WHF2</accession>
<dbReference type="Proteomes" id="UP000028725">
    <property type="component" value="Unassembled WGS sequence"/>
</dbReference>
<organism evidence="3 4">
    <name type="scientific">Hyalangium minutum</name>
    <dbReference type="NCBI Taxonomy" id="394096"/>
    <lineage>
        <taxon>Bacteria</taxon>
        <taxon>Pseudomonadati</taxon>
        <taxon>Myxococcota</taxon>
        <taxon>Myxococcia</taxon>
        <taxon>Myxococcales</taxon>
        <taxon>Cystobacterineae</taxon>
        <taxon>Archangiaceae</taxon>
        <taxon>Hyalangium</taxon>
    </lineage>
</organism>
<keyword evidence="4" id="KW-1185">Reference proteome</keyword>
<keyword evidence="1" id="KW-0732">Signal</keyword>
<dbReference type="PROSITE" id="PS51257">
    <property type="entry name" value="PROKAR_LIPOPROTEIN"/>
    <property type="match status" value="1"/>
</dbReference>
<evidence type="ECO:0000259" key="2">
    <source>
        <dbReference type="PROSITE" id="PS50933"/>
    </source>
</evidence>
<dbReference type="AlphaFoldDB" id="A0A085WHF2"/>
<evidence type="ECO:0000256" key="1">
    <source>
        <dbReference type="SAM" id="SignalP"/>
    </source>
</evidence>
<proteinExistence type="predicted"/>
<name>A0A085WHF2_9BACT</name>
<dbReference type="PROSITE" id="PS50933">
    <property type="entry name" value="CHRD"/>
    <property type="match status" value="1"/>
</dbReference>
<dbReference type="SMART" id="SM00754">
    <property type="entry name" value="CHRD"/>
    <property type="match status" value="1"/>
</dbReference>
<dbReference type="Pfam" id="PF07452">
    <property type="entry name" value="CHRD"/>
    <property type="match status" value="1"/>
</dbReference>
<dbReference type="PATRIC" id="fig|394096.3.peg.4509"/>
<feature type="signal peptide" evidence="1">
    <location>
        <begin position="1"/>
        <end position="20"/>
    </location>
</feature>